<gene>
    <name evidence="1" type="ORF">FTW19_11150</name>
</gene>
<evidence type="ECO:0008006" key="3">
    <source>
        <dbReference type="Google" id="ProtNLM"/>
    </source>
</evidence>
<dbReference type="RefSeq" id="WP_147647698.1">
    <property type="nucleotide sequence ID" value="NZ_CP042806.1"/>
</dbReference>
<keyword evidence="2" id="KW-1185">Reference proteome</keyword>
<dbReference type="AlphaFoldDB" id="A0A5B9E8R8"/>
<evidence type="ECO:0000313" key="2">
    <source>
        <dbReference type="Proteomes" id="UP000321820"/>
    </source>
</evidence>
<dbReference type="KEGG" id="talb:FTW19_11150"/>
<protein>
    <recommendedName>
        <fullName evidence="3">Response regulatory domain-containing protein</fullName>
    </recommendedName>
</protein>
<accession>A0A5B9E8R8</accession>
<proteinExistence type="predicted"/>
<name>A0A5B9E8R8_9BACT</name>
<organism evidence="1 2">
    <name type="scientific">Terriglobus albidus</name>
    <dbReference type="NCBI Taxonomy" id="1592106"/>
    <lineage>
        <taxon>Bacteria</taxon>
        <taxon>Pseudomonadati</taxon>
        <taxon>Acidobacteriota</taxon>
        <taxon>Terriglobia</taxon>
        <taxon>Terriglobales</taxon>
        <taxon>Acidobacteriaceae</taxon>
        <taxon>Terriglobus</taxon>
    </lineage>
</organism>
<dbReference type="Proteomes" id="UP000321820">
    <property type="component" value="Chromosome"/>
</dbReference>
<dbReference type="OrthoDB" id="120499at2"/>
<evidence type="ECO:0000313" key="1">
    <source>
        <dbReference type="EMBL" id="QEE28508.1"/>
    </source>
</evidence>
<dbReference type="EMBL" id="CP042806">
    <property type="protein sequence ID" value="QEE28508.1"/>
    <property type="molecule type" value="Genomic_DNA"/>
</dbReference>
<reference evidence="1 2" key="1">
    <citation type="submission" date="2019-08" db="EMBL/GenBank/DDBJ databases">
        <title>Complete genome sequence of Terriglobus albidus strain ORNL.</title>
        <authorList>
            <person name="Podar M."/>
        </authorList>
    </citation>
    <scope>NUCLEOTIDE SEQUENCE [LARGE SCALE GENOMIC DNA]</scope>
    <source>
        <strain evidence="1 2">ORNL</strain>
    </source>
</reference>
<sequence>MEATILLVSASAKAEGCASFLSKRLNASIEIVANRRSALATLRRNEFQVVMVDADLAMQYPDGADLFWQHSGLALPILFRMPAEDCSVLLREVRAGLARREREQQLARRAVTASLEAELKSSVTGILLESELALREPGLSPVLERRLRHLTELAISLRDRLRPEPSS</sequence>